<feature type="transmembrane region" description="Helical" evidence="1">
    <location>
        <begin position="146"/>
        <end position="169"/>
    </location>
</feature>
<evidence type="ECO:0000313" key="3">
    <source>
        <dbReference type="EnsemblMetazoa" id="PPA41297.1"/>
    </source>
</evidence>
<protein>
    <submittedName>
        <fullName evidence="3">G protein-coupled receptor</fullName>
    </submittedName>
</protein>
<evidence type="ECO:0000313" key="4">
    <source>
        <dbReference type="Proteomes" id="UP000005239"/>
    </source>
</evidence>
<reference evidence="3" key="2">
    <citation type="submission" date="2022-06" db="UniProtKB">
        <authorList>
            <consortium name="EnsemblMetazoa"/>
        </authorList>
    </citation>
    <scope>IDENTIFICATION</scope>
    <source>
        <strain evidence="3">PS312</strain>
    </source>
</reference>
<proteinExistence type="predicted"/>
<accession>A0A4X3PIG6</accession>
<evidence type="ECO:0000256" key="1">
    <source>
        <dbReference type="SAM" id="Phobius"/>
    </source>
</evidence>
<dbReference type="InterPro" id="IPR019428">
    <property type="entry name" value="7TM_GPCR_serpentine_rcpt_Str"/>
</dbReference>
<dbReference type="Pfam" id="PF10326">
    <property type="entry name" value="7TM_GPCR_Str"/>
    <property type="match status" value="1"/>
</dbReference>
<feature type="transmembrane region" description="Helical" evidence="1">
    <location>
        <begin position="64"/>
        <end position="91"/>
    </location>
</feature>
<dbReference type="PANTHER" id="PTHR22943">
    <property type="entry name" value="7-TRANSMEMBRANE DOMAIN RECEPTOR C.ELEGANS"/>
    <property type="match status" value="1"/>
</dbReference>
<evidence type="ECO:0000313" key="2">
    <source>
        <dbReference type="EnsemblMetazoa" id="PPA41291.1"/>
    </source>
</evidence>
<feature type="transmembrane region" description="Helical" evidence="1">
    <location>
        <begin position="111"/>
        <end position="134"/>
    </location>
</feature>
<name>A0A2A6CMY2_PRIPA</name>
<reference evidence="4" key="1">
    <citation type="journal article" date="2008" name="Nat. Genet.">
        <title>The Pristionchus pacificus genome provides a unique perspective on nematode lifestyle and parasitism.</title>
        <authorList>
            <person name="Dieterich C."/>
            <person name="Clifton S.W."/>
            <person name="Schuster L.N."/>
            <person name="Chinwalla A."/>
            <person name="Delehaunty K."/>
            <person name="Dinkelacker I."/>
            <person name="Fulton L."/>
            <person name="Fulton R."/>
            <person name="Godfrey J."/>
            <person name="Minx P."/>
            <person name="Mitreva M."/>
            <person name="Roeseler W."/>
            <person name="Tian H."/>
            <person name="Witte H."/>
            <person name="Yang S.P."/>
            <person name="Wilson R.K."/>
            <person name="Sommer R.J."/>
        </authorList>
    </citation>
    <scope>NUCLEOTIDE SEQUENCE [LARGE SCALE GENOMIC DNA]</scope>
    <source>
        <strain evidence="4">PS312</strain>
    </source>
</reference>
<gene>
    <name evidence="3" type="primary">WBGene00279666</name>
    <name evidence="2" type="synonym">WBGene00279660</name>
</gene>
<dbReference type="Proteomes" id="UP000005239">
    <property type="component" value="Unassembled WGS sequence"/>
</dbReference>
<dbReference type="PANTHER" id="PTHR22943:SF248">
    <property type="entry name" value="SEVEN TM RECEPTOR"/>
    <property type="match status" value="1"/>
</dbReference>
<accession>A0A2A6CMY2</accession>
<keyword evidence="1" id="KW-0472">Membrane</keyword>
<sequence>MIIFSPEHSQFENTRFLNCYFNYGPDSETEEYVQPFLVDEFPVDGMEFIGALYYNDEGKFRTRAFLATMGFNTIMSVCMSDILMYSFTIVFHFRSATVKWSRKTKALQLQLFRTLVAQTTIPMIFVYFPCAGIINLPMLGFRLNVFPNLVSASLTLFPLIDAFIITFGVRTYRYPSTSNAREIKLHTNYSMLRHHEVYRRTVLLLFIRPVPNMITAGAMSNAQT</sequence>
<dbReference type="AlphaFoldDB" id="A0A2A6CMY2"/>
<keyword evidence="4" id="KW-1185">Reference proteome</keyword>
<dbReference type="EnsemblMetazoa" id="PPA41297.1">
    <property type="protein sequence ID" value="PPA41297.1"/>
    <property type="gene ID" value="WBGene00279666"/>
</dbReference>
<keyword evidence="1" id="KW-1133">Transmembrane helix</keyword>
<keyword evidence="1" id="KW-0812">Transmembrane</keyword>
<dbReference type="EnsemblMetazoa" id="PPA41291.1">
    <property type="protein sequence ID" value="PPA41291.1"/>
    <property type="gene ID" value="WBGene00279660"/>
</dbReference>
<dbReference type="OrthoDB" id="5841089at2759"/>
<organism evidence="3 4">
    <name type="scientific">Pristionchus pacificus</name>
    <name type="common">Parasitic nematode worm</name>
    <dbReference type="NCBI Taxonomy" id="54126"/>
    <lineage>
        <taxon>Eukaryota</taxon>
        <taxon>Metazoa</taxon>
        <taxon>Ecdysozoa</taxon>
        <taxon>Nematoda</taxon>
        <taxon>Chromadorea</taxon>
        <taxon>Rhabditida</taxon>
        <taxon>Rhabditina</taxon>
        <taxon>Diplogasteromorpha</taxon>
        <taxon>Diplogasteroidea</taxon>
        <taxon>Neodiplogasteridae</taxon>
        <taxon>Pristionchus</taxon>
    </lineage>
</organism>